<feature type="non-terminal residue" evidence="1">
    <location>
        <position position="1"/>
    </location>
</feature>
<reference evidence="1" key="1">
    <citation type="journal article" date="2014" name="Front. Microbiol.">
        <title>High frequency of phylogenetically diverse reductive dehalogenase-homologous genes in deep subseafloor sedimentary metagenomes.</title>
        <authorList>
            <person name="Kawai M."/>
            <person name="Futagami T."/>
            <person name="Toyoda A."/>
            <person name="Takaki Y."/>
            <person name="Nishi S."/>
            <person name="Hori S."/>
            <person name="Arai W."/>
            <person name="Tsubouchi T."/>
            <person name="Morono Y."/>
            <person name="Uchiyama I."/>
            <person name="Ito T."/>
            <person name="Fujiyama A."/>
            <person name="Inagaki F."/>
            <person name="Takami H."/>
        </authorList>
    </citation>
    <scope>NUCLEOTIDE SEQUENCE</scope>
    <source>
        <strain evidence="1">Expedition CK06-06</strain>
    </source>
</reference>
<protein>
    <submittedName>
        <fullName evidence="1">Uncharacterized protein</fullName>
    </submittedName>
</protein>
<accession>X1V1D1</accession>
<sequence length="110" mass="12369">GEREVVYVVCPLCGRNRVLEVRSEQAKAKGKGRLRWNFFDPDSSPLIQLREAGGKLPKEEQGIQRKGRGQARAYGFQLKEGLTIEEAKGFGDQTAAIKAQVEKLYNFFNP</sequence>
<gene>
    <name evidence="1" type="ORF">S12H4_60573</name>
</gene>
<name>X1V1D1_9ZZZZ</name>
<organism evidence="1">
    <name type="scientific">marine sediment metagenome</name>
    <dbReference type="NCBI Taxonomy" id="412755"/>
    <lineage>
        <taxon>unclassified sequences</taxon>
        <taxon>metagenomes</taxon>
        <taxon>ecological metagenomes</taxon>
    </lineage>
</organism>
<dbReference type="EMBL" id="BARW01039906">
    <property type="protein sequence ID" value="GAJ23484.1"/>
    <property type="molecule type" value="Genomic_DNA"/>
</dbReference>
<comment type="caution">
    <text evidence="1">The sequence shown here is derived from an EMBL/GenBank/DDBJ whole genome shotgun (WGS) entry which is preliminary data.</text>
</comment>
<proteinExistence type="predicted"/>
<dbReference type="AlphaFoldDB" id="X1V1D1"/>
<evidence type="ECO:0000313" key="1">
    <source>
        <dbReference type="EMBL" id="GAJ23484.1"/>
    </source>
</evidence>